<organism evidence="9 10">
    <name type="scientific">Klebsiella oxytoca</name>
    <dbReference type="NCBI Taxonomy" id="571"/>
    <lineage>
        <taxon>Bacteria</taxon>
        <taxon>Pseudomonadati</taxon>
        <taxon>Pseudomonadota</taxon>
        <taxon>Gammaproteobacteria</taxon>
        <taxon>Enterobacterales</taxon>
        <taxon>Enterobacteriaceae</taxon>
        <taxon>Klebsiella/Raoultella group</taxon>
        <taxon>Klebsiella</taxon>
    </lineage>
</organism>
<sequence length="561" mass="63132">MQKGIWALVLWMLVGYGQAACPGWPQARAEQEMERLGQQITAWKNAYWQQGSSSVSDEVYDQLAERLAYWQRCFTGESPVHDDTPPLRGDARHPVAHTGVRKLADRAAVARWMRGQSDLWVQPKVDGVAVTLVYRQGRLAQAISRGNGLAGEDWTARVLQIPSVPKASEGLLANSVLQGELFLLREGHVQKQMGGMNARAKAAGMMMRQQVAADINQLGIFIWAWPDGPQDMAQRLALLRQGGFLYSAHFSHPVADAQQVEQWRQRWYTSPLPFATDGVVVRRGKESAGRFWTPGQGDWVIAWKYPPASRVMEVRGISFSIGRSGKIAVVAQLEPQLLDDKRVQRVNVGSVSRWHGLDIGIGDQLQISLAGQGIPRIDSVVWRTVQRNKPQPPAARYNALTCYFARPECAEQFISRLVWLSSRAVLDIDGAGEALWRTLYDTPGMEHLFSWLTYTPEQLQTIPGISAQRGQLLWHQFNLARERPFLRWVQAMGVPIPRSAFVRLKEDDWRRMQSRNEEQWRSLPGVGAEKARQLVAFLHNPDVAALAKWLSGQRVPGFGEN</sequence>
<keyword evidence="1 7" id="KW-0436">Ligase</keyword>
<evidence type="ECO:0000256" key="6">
    <source>
        <dbReference type="ARBA" id="ARBA00034005"/>
    </source>
</evidence>
<dbReference type="InterPro" id="IPR010994">
    <property type="entry name" value="RuvA_2-like"/>
</dbReference>
<name>A0A6B8N6M4_KLEOX</name>
<evidence type="ECO:0000256" key="2">
    <source>
        <dbReference type="ARBA" id="ARBA00022705"/>
    </source>
</evidence>
<protein>
    <recommendedName>
        <fullName evidence="7">DNA ligase B</fullName>
        <ecNumber evidence="7">6.5.1.2</ecNumber>
    </recommendedName>
    <alternativeName>
        <fullName evidence="7">Polydeoxyribonucleotide synthase [NAD(+)] B</fullName>
    </alternativeName>
</protein>
<dbReference type="PROSITE" id="PS01055">
    <property type="entry name" value="DNA_LIGASE_N1"/>
    <property type="match status" value="1"/>
</dbReference>
<evidence type="ECO:0000256" key="4">
    <source>
        <dbReference type="ARBA" id="ARBA00023027"/>
    </source>
</evidence>
<dbReference type="Pfam" id="PF03120">
    <property type="entry name" value="OB_DNA_ligase"/>
    <property type="match status" value="1"/>
</dbReference>
<dbReference type="InterPro" id="IPR018239">
    <property type="entry name" value="DNA_ligase_AS"/>
</dbReference>
<dbReference type="GO" id="GO:0006281">
    <property type="term" value="P:DNA repair"/>
    <property type="evidence" value="ECO:0007669"/>
    <property type="project" value="UniProtKB-KW"/>
</dbReference>
<evidence type="ECO:0000313" key="10">
    <source>
        <dbReference type="Proteomes" id="UP000427108"/>
    </source>
</evidence>
<dbReference type="InterPro" id="IPR013839">
    <property type="entry name" value="DNAligase_adenylation"/>
</dbReference>
<dbReference type="HAMAP" id="MF_01587">
    <property type="entry name" value="DNA_ligase_B"/>
    <property type="match status" value="1"/>
</dbReference>
<dbReference type="Proteomes" id="UP000427108">
    <property type="component" value="Chromosome"/>
</dbReference>
<dbReference type="Pfam" id="PF01653">
    <property type="entry name" value="DNA_ligase_aden"/>
    <property type="match status" value="1"/>
</dbReference>
<keyword evidence="3 7" id="KW-0227">DNA damage</keyword>
<evidence type="ECO:0000256" key="7">
    <source>
        <dbReference type="HAMAP-Rule" id="MF_01587"/>
    </source>
</evidence>
<comment type="catalytic activity">
    <reaction evidence="6 7">
        <text>NAD(+) + (deoxyribonucleotide)n-3'-hydroxyl + 5'-phospho-(deoxyribonucleotide)m = (deoxyribonucleotide)n+m + AMP + beta-nicotinamide D-nucleotide.</text>
        <dbReference type="EC" id="6.5.1.2"/>
    </reaction>
</comment>
<dbReference type="EMBL" id="CP046115">
    <property type="protein sequence ID" value="QGN40321.1"/>
    <property type="molecule type" value="Genomic_DNA"/>
</dbReference>
<dbReference type="PANTHER" id="PTHR47810:SF1">
    <property type="entry name" value="DNA LIGASE B"/>
    <property type="match status" value="1"/>
</dbReference>
<evidence type="ECO:0000256" key="5">
    <source>
        <dbReference type="ARBA" id="ARBA00023204"/>
    </source>
</evidence>
<gene>
    <name evidence="7 9" type="primary">ligB</name>
    <name evidence="9" type="ORF">GJ746_24725</name>
</gene>
<evidence type="ECO:0000313" key="9">
    <source>
        <dbReference type="EMBL" id="QGN40321.1"/>
    </source>
</evidence>
<feature type="active site" description="N6-AMP-lysine intermediate" evidence="7">
    <location>
        <position position="124"/>
    </location>
</feature>
<evidence type="ECO:0000256" key="1">
    <source>
        <dbReference type="ARBA" id="ARBA00022598"/>
    </source>
</evidence>
<dbReference type="SUPFAM" id="SSF47781">
    <property type="entry name" value="RuvA domain 2-like"/>
    <property type="match status" value="1"/>
</dbReference>
<reference evidence="9 10" key="1">
    <citation type="submission" date="2019-11" db="EMBL/GenBank/DDBJ databases">
        <title>Isolation and Application of One Kind of P-Hydroxybenzoic Acid Degrading Bacterium in Mitigating Cropping Obstacle of Cucumber.</title>
        <authorList>
            <person name="Wu F."/>
            <person name="An Y."/>
        </authorList>
    </citation>
    <scope>NUCLEOTIDE SEQUENCE [LARGE SCALE GENOMIC DNA]</scope>
    <source>
        <strain evidence="9 10">P620</strain>
    </source>
</reference>
<dbReference type="Gene3D" id="3.30.470.30">
    <property type="entry name" value="DNA ligase/mRNA capping enzyme"/>
    <property type="match status" value="1"/>
</dbReference>
<dbReference type="InterPro" id="IPR013840">
    <property type="entry name" value="DNAligase_N"/>
</dbReference>
<dbReference type="InterPro" id="IPR020923">
    <property type="entry name" value="DNA_ligase_B"/>
</dbReference>
<dbReference type="InterPro" id="IPR050326">
    <property type="entry name" value="NAD_dep_DNA_ligaseB"/>
</dbReference>
<dbReference type="InterPro" id="IPR004150">
    <property type="entry name" value="NAD_DNA_ligase_OB"/>
</dbReference>
<dbReference type="Gene3D" id="1.10.287.610">
    <property type="entry name" value="Helix hairpin bin"/>
    <property type="match status" value="1"/>
</dbReference>
<dbReference type="FunFam" id="3.30.470.30:FF:000007">
    <property type="entry name" value="DNA ligase B"/>
    <property type="match status" value="1"/>
</dbReference>
<dbReference type="Gene3D" id="2.40.50.140">
    <property type="entry name" value="Nucleic acid-binding proteins"/>
    <property type="match status" value="1"/>
</dbReference>
<dbReference type="SUPFAM" id="SSF56091">
    <property type="entry name" value="DNA ligase/mRNA capping enzyme, catalytic domain"/>
    <property type="match status" value="1"/>
</dbReference>
<dbReference type="EC" id="6.5.1.2" evidence="7"/>
<dbReference type="SUPFAM" id="SSF50249">
    <property type="entry name" value="Nucleic acid-binding proteins"/>
    <property type="match status" value="1"/>
</dbReference>
<dbReference type="GO" id="GO:0006260">
    <property type="term" value="P:DNA replication"/>
    <property type="evidence" value="ECO:0007669"/>
    <property type="project" value="UniProtKB-KW"/>
</dbReference>
<evidence type="ECO:0000256" key="3">
    <source>
        <dbReference type="ARBA" id="ARBA00022763"/>
    </source>
</evidence>
<dbReference type="OrthoDB" id="9759736at2"/>
<comment type="function">
    <text evidence="7">Catalyzes the formation of phosphodiester linkages between 5'-phosphoryl and 3'-hydroxyl groups in double-stranded DNA using NAD as a coenzyme and as the energy source for the reaction.</text>
</comment>
<feature type="domain" description="NAD-dependent DNA ligase N-terminal" evidence="8">
    <location>
        <begin position="28"/>
        <end position="425"/>
    </location>
</feature>
<keyword evidence="5 7" id="KW-0234">DNA repair</keyword>
<dbReference type="RefSeq" id="WP_154682527.1">
    <property type="nucleotide sequence ID" value="NZ_CP046115.1"/>
</dbReference>
<dbReference type="NCBIfam" id="NF005987">
    <property type="entry name" value="PRK08097.1"/>
    <property type="match status" value="1"/>
</dbReference>
<proteinExistence type="inferred from homology"/>
<accession>A0A6B8N6M4</accession>
<comment type="similarity">
    <text evidence="7">Belongs to the NAD-dependent DNA ligase family. LigB subfamily.</text>
</comment>
<dbReference type="PANTHER" id="PTHR47810">
    <property type="entry name" value="DNA LIGASE"/>
    <property type="match status" value="1"/>
</dbReference>
<keyword evidence="4 7" id="KW-0520">NAD</keyword>
<dbReference type="InterPro" id="IPR012340">
    <property type="entry name" value="NA-bd_OB-fold"/>
</dbReference>
<evidence type="ECO:0000259" key="8">
    <source>
        <dbReference type="SMART" id="SM00532"/>
    </source>
</evidence>
<dbReference type="SMART" id="SM00532">
    <property type="entry name" value="LIGANc"/>
    <property type="match status" value="1"/>
</dbReference>
<dbReference type="AlphaFoldDB" id="A0A6B8N6M4"/>
<keyword evidence="2 7" id="KW-0235">DNA replication</keyword>
<dbReference type="GO" id="GO:0003911">
    <property type="term" value="F:DNA ligase (NAD+) activity"/>
    <property type="evidence" value="ECO:0007669"/>
    <property type="project" value="UniProtKB-UniRule"/>
</dbReference>